<dbReference type="PROSITE" id="PS00211">
    <property type="entry name" value="ABC_TRANSPORTER_1"/>
    <property type="match status" value="1"/>
</dbReference>
<evidence type="ECO:0000313" key="8">
    <source>
        <dbReference type="EMBL" id="MDO1537380.1"/>
    </source>
</evidence>
<dbReference type="GO" id="GO:0005524">
    <property type="term" value="F:ATP binding"/>
    <property type="evidence" value="ECO:0007669"/>
    <property type="project" value="UniProtKB-KW"/>
</dbReference>
<evidence type="ECO:0000256" key="6">
    <source>
        <dbReference type="ARBA" id="ARBA00022840"/>
    </source>
</evidence>
<dbReference type="SUPFAM" id="SSF52540">
    <property type="entry name" value="P-loop containing nucleoside triphosphate hydrolases"/>
    <property type="match status" value="2"/>
</dbReference>
<evidence type="ECO:0000256" key="5">
    <source>
        <dbReference type="ARBA" id="ARBA00022741"/>
    </source>
</evidence>
<comment type="caution">
    <text evidence="8">The sequence shown here is derived from an EMBL/GenBank/DDBJ whole genome shotgun (WGS) entry which is preliminary data.</text>
</comment>
<keyword evidence="6 8" id="KW-0067">ATP-binding</keyword>
<evidence type="ECO:0000256" key="4">
    <source>
        <dbReference type="ARBA" id="ARBA00022737"/>
    </source>
</evidence>
<dbReference type="RefSeq" id="WP_301815772.1">
    <property type="nucleotide sequence ID" value="NZ_JAUJZH010000039.1"/>
</dbReference>
<dbReference type="Proteomes" id="UP001169027">
    <property type="component" value="Unassembled WGS sequence"/>
</dbReference>
<dbReference type="InterPro" id="IPR003593">
    <property type="entry name" value="AAA+_ATPase"/>
</dbReference>
<keyword evidence="1" id="KW-0813">Transport</keyword>
<dbReference type="Gene3D" id="3.40.50.300">
    <property type="entry name" value="P-loop containing nucleotide triphosphate hydrolases"/>
    <property type="match status" value="2"/>
</dbReference>
<accession>A0ABT8SF20</accession>
<proteinExistence type="predicted"/>
<dbReference type="Pfam" id="PF00005">
    <property type="entry name" value="ABC_tran"/>
    <property type="match status" value="2"/>
</dbReference>
<feature type="domain" description="ABC transporter" evidence="7">
    <location>
        <begin position="38"/>
        <end position="273"/>
    </location>
</feature>
<gene>
    <name evidence="8" type="ORF">Q2T77_34530</name>
</gene>
<dbReference type="InterPro" id="IPR017871">
    <property type="entry name" value="ABC_transporter-like_CS"/>
</dbReference>
<dbReference type="SMART" id="SM00382">
    <property type="entry name" value="AAA"/>
    <property type="match status" value="2"/>
</dbReference>
<dbReference type="InterPro" id="IPR027417">
    <property type="entry name" value="P-loop_NTPase"/>
</dbReference>
<evidence type="ECO:0000256" key="3">
    <source>
        <dbReference type="ARBA" id="ARBA00022597"/>
    </source>
</evidence>
<organism evidence="8 9">
    <name type="scientific">Variovorax ginsengisoli</name>
    <dbReference type="NCBI Taxonomy" id="363844"/>
    <lineage>
        <taxon>Bacteria</taxon>
        <taxon>Pseudomonadati</taxon>
        <taxon>Pseudomonadota</taxon>
        <taxon>Betaproteobacteria</taxon>
        <taxon>Burkholderiales</taxon>
        <taxon>Comamonadaceae</taxon>
        <taxon>Variovorax</taxon>
    </lineage>
</organism>
<keyword evidence="9" id="KW-1185">Reference proteome</keyword>
<dbReference type="InterPro" id="IPR003439">
    <property type="entry name" value="ABC_transporter-like_ATP-bd"/>
</dbReference>
<evidence type="ECO:0000256" key="1">
    <source>
        <dbReference type="ARBA" id="ARBA00022448"/>
    </source>
</evidence>
<dbReference type="PANTHER" id="PTHR43790:SF9">
    <property type="entry name" value="GALACTOFURANOSE TRANSPORTER ATP-BINDING PROTEIN YTFR"/>
    <property type="match status" value="1"/>
</dbReference>
<protein>
    <submittedName>
        <fullName evidence="8">Sugar ABC transporter ATP-binding protein</fullName>
    </submittedName>
</protein>
<reference evidence="8" key="1">
    <citation type="submission" date="2023-06" db="EMBL/GenBank/DDBJ databases">
        <authorList>
            <person name="Jiang Y."/>
            <person name="Liu Q."/>
        </authorList>
    </citation>
    <scope>NUCLEOTIDE SEQUENCE</scope>
    <source>
        <strain evidence="8">CGMCC 1.12090</strain>
    </source>
</reference>
<keyword evidence="3" id="KW-0762">Sugar transport</keyword>
<keyword evidence="2" id="KW-1003">Cell membrane</keyword>
<dbReference type="CDD" id="cd03216">
    <property type="entry name" value="ABC_Carb_Monos_I"/>
    <property type="match status" value="1"/>
</dbReference>
<dbReference type="PROSITE" id="PS50893">
    <property type="entry name" value="ABC_TRANSPORTER_2"/>
    <property type="match status" value="2"/>
</dbReference>
<dbReference type="EMBL" id="JAUKVY010000039">
    <property type="protein sequence ID" value="MDO1537380.1"/>
    <property type="molecule type" value="Genomic_DNA"/>
</dbReference>
<evidence type="ECO:0000259" key="7">
    <source>
        <dbReference type="PROSITE" id="PS50893"/>
    </source>
</evidence>
<dbReference type="InterPro" id="IPR050107">
    <property type="entry name" value="ABC_carbohydrate_import_ATPase"/>
</dbReference>
<feature type="domain" description="ABC transporter" evidence="7">
    <location>
        <begin position="284"/>
        <end position="526"/>
    </location>
</feature>
<dbReference type="PANTHER" id="PTHR43790">
    <property type="entry name" value="CARBOHYDRATE TRANSPORT ATP-BINDING PROTEIN MG119-RELATED"/>
    <property type="match status" value="1"/>
</dbReference>
<name>A0ABT8SF20_9BURK</name>
<dbReference type="CDD" id="cd03215">
    <property type="entry name" value="ABC_Carb_Monos_II"/>
    <property type="match status" value="1"/>
</dbReference>
<evidence type="ECO:0000256" key="2">
    <source>
        <dbReference type="ARBA" id="ARBA00022475"/>
    </source>
</evidence>
<keyword evidence="2" id="KW-0472">Membrane</keyword>
<sequence>MSAQMLERPWSRLVTVSPRVGEAALDASPAEGTAAPLLRTHELGKQYAGVTVLSGVTLDIFPGEIHAIIGENGAGKSTLMKLLSGHVAPSDGEIFLDARAVSFNGPHQAQDAGIVLVHQEILLADGLTVAENVFLGRELTRHGMVDDRTMHRLAARKLAELGCHASPRALVRDVPLADRQMVQIARALLDEHRIVIFDEPTAVLTGEEVDRLLRIIFRLKSQNIAVLYISHRLEEVQRLGDKVTVLRDGRTVGTYPGHSLSQPDMARLMVGRELSALYPPKTGVRGEPILQVRSANVPRLVHDASFVAHRGEVLGFAGMIGAGRTELFEGLLGLRPAKAQVELDGRSVHIRSMREAIELGIGYLTEDRKGKGLLLQERLAPNLTLSALTRFHPGVWLRQRREAEGLQEAVSTYDIRLKGKSTRAGQLSGGNQQKLLLAKVLLTDPSIVVIDEPTRGIDIANKAQIYAFIRELVARGKACIVISSEMQELIGVCDRVLVMRQGRIVGEVSAERMTEHNIALLATTDGALAADAANPSPIKEDAP</sequence>
<keyword evidence="5" id="KW-0547">Nucleotide-binding</keyword>
<evidence type="ECO:0000313" key="9">
    <source>
        <dbReference type="Proteomes" id="UP001169027"/>
    </source>
</evidence>
<keyword evidence="4" id="KW-0677">Repeat</keyword>